<evidence type="ECO:0000313" key="2">
    <source>
        <dbReference type="EMBL" id="QPJ65810.1"/>
    </source>
</evidence>
<feature type="compositionally biased region" description="Polar residues" evidence="1">
    <location>
        <begin position="1"/>
        <end position="15"/>
    </location>
</feature>
<evidence type="ECO:0000256" key="1">
    <source>
        <dbReference type="SAM" id="MobiDB-lite"/>
    </source>
</evidence>
<feature type="region of interest" description="Disordered" evidence="1">
    <location>
        <begin position="1"/>
        <end position="49"/>
    </location>
</feature>
<feature type="compositionally biased region" description="Basic and acidic residues" evidence="1">
    <location>
        <begin position="40"/>
        <end position="49"/>
    </location>
</feature>
<sequence length="90" mass="9537">MENPLSVDNSSSLGSFQGAKRDDRVTEISRLSQEPFQTKELQESRAKEFGASRSPLGLISVGGSQVNSASSTIIRVPPEIGKGSITDSIA</sequence>
<evidence type="ECO:0000313" key="3">
    <source>
        <dbReference type="Proteomes" id="UP000594464"/>
    </source>
</evidence>
<dbReference type="EMBL" id="CP048620">
    <property type="protein sequence ID" value="QPJ65810.1"/>
    <property type="molecule type" value="Genomic_DNA"/>
</dbReference>
<dbReference type="Proteomes" id="UP000594464">
    <property type="component" value="Chromosome"/>
</dbReference>
<dbReference type="KEGG" id="nva:G3M78_10575"/>
<name>A0A7T0G3V0_9BACT</name>
<accession>A0A7T0G3V0</accession>
<organism evidence="2 3">
    <name type="scientific">Candidatus Nitrohelix vancouverensis</name>
    <dbReference type="NCBI Taxonomy" id="2705534"/>
    <lineage>
        <taxon>Bacteria</taxon>
        <taxon>Pseudomonadati</taxon>
        <taxon>Nitrospinota/Tectimicrobiota group</taxon>
        <taxon>Nitrospinota</taxon>
        <taxon>Nitrospinia</taxon>
        <taxon>Nitrospinales</taxon>
        <taxon>Nitrospinaceae</taxon>
        <taxon>Candidatus Nitrohelix</taxon>
    </lineage>
</organism>
<dbReference type="AlphaFoldDB" id="A0A7T0G3V0"/>
<proteinExistence type="predicted"/>
<reference evidence="3" key="1">
    <citation type="submission" date="2020-02" db="EMBL/GenBank/DDBJ databases">
        <title>Genomic and physiological characterization of two novel Nitrospinaceae genera.</title>
        <authorList>
            <person name="Mueller A.J."/>
            <person name="Jung M.-Y."/>
            <person name="Strachan C.R."/>
            <person name="Herbold C.W."/>
            <person name="Kirkegaard R.H."/>
            <person name="Daims H."/>
        </authorList>
    </citation>
    <scope>NUCLEOTIDE SEQUENCE [LARGE SCALE GENOMIC DNA]</scope>
</reference>
<gene>
    <name evidence="2" type="ORF">G3M78_10575</name>
</gene>
<protein>
    <submittedName>
        <fullName evidence="2">Uncharacterized protein</fullName>
    </submittedName>
</protein>